<protein>
    <submittedName>
        <fullName evidence="9">Potassium transporter TrkG</fullName>
    </submittedName>
</protein>
<reference evidence="9" key="1">
    <citation type="journal article" date="2024" name="Syst. Appl. Microbiol.">
        <title>First single-strain enrichments of Electrothrix cable bacteria, description of E. aestuarii sp. nov. and E. rattekaaiensis sp. nov., and proposal of a cable bacteria taxonomy following the rules of the SeqCode.</title>
        <authorList>
            <person name="Plum-Jensen L.E."/>
            <person name="Schramm A."/>
            <person name="Marshall I.P.G."/>
        </authorList>
    </citation>
    <scope>NUCLEOTIDE SEQUENCE</scope>
    <source>
        <strain evidence="9">Rat1</strain>
    </source>
</reference>
<dbReference type="KEGG" id="eaj:Q3M24_17610"/>
<evidence type="ECO:0000256" key="8">
    <source>
        <dbReference type="SAM" id="Phobius"/>
    </source>
</evidence>
<keyword evidence="5 8" id="KW-1133">Transmembrane helix</keyword>
<dbReference type="PANTHER" id="PTHR32024">
    <property type="entry name" value="TRK SYSTEM POTASSIUM UPTAKE PROTEIN TRKG-RELATED"/>
    <property type="match status" value="1"/>
</dbReference>
<dbReference type="Pfam" id="PF02386">
    <property type="entry name" value="TrkH"/>
    <property type="match status" value="1"/>
</dbReference>
<dbReference type="EMBL" id="CP159373">
    <property type="protein sequence ID" value="XCN72109.1"/>
    <property type="molecule type" value="Genomic_DNA"/>
</dbReference>
<organism evidence="9">
    <name type="scientific">Candidatus Electrothrix aestuarii</name>
    <dbReference type="NCBI Taxonomy" id="3062594"/>
    <lineage>
        <taxon>Bacteria</taxon>
        <taxon>Pseudomonadati</taxon>
        <taxon>Thermodesulfobacteriota</taxon>
        <taxon>Desulfobulbia</taxon>
        <taxon>Desulfobulbales</taxon>
        <taxon>Desulfobulbaceae</taxon>
        <taxon>Candidatus Electrothrix</taxon>
    </lineage>
</organism>
<evidence type="ECO:0000256" key="1">
    <source>
        <dbReference type="ARBA" id="ARBA00004651"/>
    </source>
</evidence>
<keyword evidence="2" id="KW-0813">Transport</keyword>
<name>A0AAU8LS73_9BACT</name>
<evidence type="ECO:0000313" key="9">
    <source>
        <dbReference type="EMBL" id="XCN72109.1"/>
    </source>
</evidence>
<feature type="transmembrane region" description="Helical" evidence="8">
    <location>
        <begin position="150"/>
        <end position="169"/>
    </location>
</feature>
<keyword evidence="3" id="KW-1003">Cell membrane</keyword>
<keyword evidence="4 8" id="KW-0812">Transmembrane</keyword>
<feature type="transmembrane region" description="Helical" evidence="8">
    <location>
        <begin position="285"/>
        <end position="305"/>
    </location>
</feature>
<feature type="transmembrane region" description="Helical" evidence="8">
    <location>
        <begin position="12"/>
        <end position="30"/>
    </location>
</feature>
<comment type="subcellular location">
    <subcellularLocation>
        <location evidence="1">Cell membrane</location>
        <topology evidence="1">Multi-pass membrane protein</topology>
    </subcellularLocation>
</comment>
<reference evidence="9" key="2">
    <citation type="submission" date="2024-06" db="EMBL/GenBank/DDBJ databases">
        <authorList>
            <person name="Plum-Jensen L.E."/>
            <person name="Schramm A."/>
            <person name="Marshall I.P.G."/>
        </authorList>
    </citation>
    <scope>NUCLEOTIDE SEQUENCE</scope>
    <source>
        <strain evidence="9">Rat1</strain>
    </source>
</reference>
<evidence type="ECO:0000256" key="7">
    <source>
        <dbReference type="ARBA" id="ARBA00023136"/>
    </source>
</evidence>
<dbReference type="PANTHER" id="PTHR32024:SF1">
    <property type="entry name" value="KTR SYSTEM POTASSIUM UPTAKE PROTEIN B"/>
    <property type="match status" value="1"/>
</dbReference>
<sequence>MRSFFAPISLPVFFFLGAILVGAALLHTSWSCQGEVISWLDALFTATSAVCVTGLVVVDTGQEFTRTGQAVILMLIQMGGLGIMTFTSLTFFLWKKRVSLTDRIAVGQSLLHDSGFHLGRFLVQIVTVTLMIELIGALFLFLADPEGFSPFSALFHAISAFCNAGFSLYSDSLVGYQSNWLVNLTIILLIILGGLGFAVIVEGKDLLAGWRKPQEQVQKSWHFSVVMQTTIFLIIAGWIYIYCAEFLGSKGEISFHEAILTSLFQSVTCRTAGFNSLDLSVMTNASLVFMIFLMFVGGAPGSCAGGTKVTTFRILVAFTRAQISGREQAVIGRYAVDRESVNKSLTLLFFSLALIFLCVIALDFTEGGNVPHNQARGQFLEILFETVSAFGTAGLSTGFTSKLSPPGRVIIMFLMFVGRLGPLVLLSSIQSMRTKILFSKPEVKLSVG</sequence>
<keyword evidence="6" id="KW-0406">Ion transport</keyword>
<evidence type="ECO:0000256" key="4">
    <source>
        <dbReference type="ARBA" id="ARBA00022692"/>
    </source>
</evidence>
<dbReference type="AlphaFoldDB" id="A0AAU8LS73"/>
<feature type="transmembrane region" description="Helical" evidence="8">
    <location>
        <begin position="181"/>
        <end position="201"/>
    </location>
</feature>
<evidence type="ECO:0000256" key="3">
    <source>
        <dbReference type="ARBA" id="ARBA00022475"/>
    </source>
</evidence>
<feature type="transmembrane region" description="Helical" evidence="8">
    <location>
        <begin position="121"/>
        <end position="143"/>
    </location>
</feature>
<keyword evidence="7 8" id="KW-0472">Membrane</keyword>
<evidence type="ECO:0000256" key="6">
    <source>
        <dbReference type="ARBA" id="ARBA00023065"/>
    </source>
</evidence>
<evidence type="ECO:0000256" key="2">
    <source>
        <dbReference type="ARBA" id="ARBA00022448"/>
    </source>
</evidence>
<feature type="transmembrane region" description="Helical" evidence="8">
    <location>
        <begin position="70"/>
        <end position="94"/>
    </location>
</feature>
<dbReference type="GO" id="GO:0030001">
    <property type="term" value="P:metal ion transport"/>
    <property type="evidence" value="ECO:0007669"/>
    <property type="project" value="UniProtKB-ARBA"/>
</dbReference>
<feature type="transmembrane region" description="Helical" evidence="8">
    <location>
        <begin position="36"/>
        <end position="58"/>
    </location>
</feature>
<dbReference type="GO" id="GO:0005886">
    <property type="term" value="C:plasma membrane"/>
    <property type="evidence" value="ECO:0007669"/>
    <property type="project" value="UniProtKB-SubCell"/>
</dbReference>
<accession>A0AAU8LS73</accession>
<feature type="transmembrane region" description="Helical" evidence="8">
    <location>
        <begin position="221"/>
        <end position="241"/>
    </location>
</feature>
<feature type="transmembrane region" description="Helical" evidence="8">
    <location>
        <begin position="345"/>
        <end position="362"/>
    </location>
</feature>
<dbReference type="InterPro" id="IPR003445">
    <property type="entry name" value="Cat_transpt"/>
</dbReference>
<evidence type="ECO:0000256" key="5">
    <source>
        <dbReference type="ARBA" id="ARBA00022989"/>
    </source>
</evidence>
<gene>
    <name evidence="9" type="ORF">Q3M24_17610</name>
</gene>
<dbReference type="GO" id="GO:0008324">
    <property type="term" value="F:monoatomic cation transmembrane transporter activity"/>
    <property type="evidence" value="ECO:0007669"/>
    <property type="project" value="InterPro"/>
</dbReference>
<feature type="transmembrane region" description="Helical" evidence="8">
    <location>
        <begin position="409"/>
        <end position="429"/>
    </location>
</feature>
<proteinExistence type="predicted"/>